<feature type="chain" id="PRO_5046432667" description="Peptidase MA superfamily protein" evidence="2">
    <location>
        <begin position="27"/>
        <end position="322"/>
    </location>
</feature>
<organism evidence="3 4">
    <name type="scientific">Spectribacter hydrogenoxidans</name>
    <dbReference type="NCBI Taxonomy" id="3075608"/>
    <lineage>
        <taxon>Bacteria</taxon>
        <taxon>Pseudomonadati</taxon>
        <taxon>Pseudomonadota</taxon>
        <taxon>Gammaproteobacteria</taxon>
        <taxon>Salinisphaerales</taxon>
        <taxon>Salinisphaeraceae</taxon>
        <taxon>Spectribacter</taxon>
    </lineage>
</organism>
<accession>A0ABU3C2P0</accession>
<gene>
    <name evidence="3" type="ORF">RM532_12765</name>
</gene>
<dbReference type="RefSeq" id="WP_311653722.1">
    <property type="nucleotide sequence ID" value="NZ_JAVRIB010000014.1"/>
</dbReference>
<evidence type="ECO:0008006" key="5">
    <source>
        <dbReference type="Google" id="ProtNLM"/>
    </source>
</evidence>
<name>A0ABU3C2P0_9GAMM</name>
<reference evidence="3 4" key="1">
    <citation type="submission" date="2023-09" db="EMBL/GenBank/DDBJ databases">
        <authorList>
            <person name="Rey-Velasco X."/>
        </authorList>
    </citation>
    <scope>NUCLEOTIDE SEQUENCE [LARGE SCALE GENOMIC DNA]</scope>
    <source>
        <strain evidence="3 4">W335</strain>
    </source>
</reference>
<evidence type="ECO:0000313" key="3">
    <source>
        <dbReference type="EMBL" id="MDT0635821.1"/>
    </source>
</evidence>
<dbReference type="Gene3D" id="1.10.390.10">
    <property type="entry name" value="Neutral Protease Domain 2"/>
    <property type="match status" value="1"/>
</dbReference>
<evidence type="ECO:0000313" key="4">
    <source>
        <dbReference type="Proteomes" id="UP001251857"/>
    </source>
</evidence>
<keyword evidence="2" id="KW-0732">Signal</keyword>
<feature type="signal peptide" evidence="2">
    <location>
        <begin position="1"/>
        <end position="26"/>
    </location>
</feature>
<keyword evidence="4" id="KW-1185">Reference proteome</keyword>
<proteinExistence type="predicted"/>
<evidence type="ECO:0000256" key="1">
    <source>
        <dbReference type="SAM" id="MobiDB-lite"/>
    </source>
</evidence>
<evidence type="ECO:0000256" key="2">
    <source>
        <dbReference type="SAM" id="SignalP"/>
    </source>
</evidence>
<dbReference type="EMBL" id="JAVRIB010000014">
    <property type="protein sequence ID" value="MDT0635821.1"/>
    <property type="molecule type" value="Genomic_DNA"/>
</dbReference>
<dbReference type="Proteomes" id="UP001251857">
    <property type="component" value="Unassembled WGS sequence"/>
</dbReference>
<sequence length="322" mass="35259">MRPTSRQFAAALAGILLLTTATASTAEQDTTVRVGGGEIRVTFDDGRLAVGRNEVLSWVRGAAHTASAYYGGFPVSRLDLRIRPVIGGDIGGTAYGWRRGIDIRLGGNASIEDLADDWVLVHEMLHMGHPQVGDQHKWFKEGLATYVEPIARARVGDLAAREVWAELAQQLPQGQPRRGDRGLDHTPTWGRVYWGGALYFFVADVRIRQHTNNRFGLQDALRAIVEAGGTLDRRWSLRKTLRIGDEAIGESILTDLYDRMADQPVTVDLDALWTQLGIQRGLIRTDLDDDAPLAHIRRAITGESAESTPGHHAGRGLHAPGG</sequence>
<comment type="caution">
    <text evidence="3">The sequence shown here is derived from an EMBL/GenBank/DDBJ whole genome shotgun (WGS) entry which is preliminary data.</text>
</comment>
<dbReference type="InterPro" id="IPR027268">
    <property type="entry name" value="Peptidase_M4/M1_CTD_sf"/>
</dbReference>
<protein>
    <recommendedName>
        <fullName evidence="5">Peptidase MA superfamily protein</fullName>
    </recommendedName>
</protein>
<feature type="region of interest" description="Disordered" evidence="1">
    <location>
        <begin position="301"/>
        <end position="322"/>
    </location>
</feature>